<dbReference type="Proteomes" id="UP000286134">
    <property type="component" value="Unassembled WGS sequence"/>
</dbReference>
<evidence type="ECO:0000256" key="5">
    <source>
        <dbReference type="RuleBase" id="RU003833"/>
    </source>
</evidence>
<feature type="transmembrane region" description="Helical" evidence="6">
    <location>
        <begin position="520"/>
        <end position="538"/>
    </location>
</feature>
<gene>
    <name evidence="7" type="ORF">OnM2_055061</name>
</gene>
<keyword evidence="4" id="KW-0547">Nucleotide-binding</keyword>
<dbReference type="GO" id="GO:0045134">
    <property type="term" value="F:UDP phosphatase activity"/>
    <property type="evidence" value="ECO:0007669"/>
    <property type="project" value="TreeGrafter"/>
</dbReference>
<sequence>MGKWRWGVILDAGSSGTRVHVYRWLNTSRARYEAKDAIELDKVPDLQTKPGYSKKIQPGISTFADHVTDVGPQHLQSLLDHALNIVPVNQIQDTPFFLMATAGVRLLEPAKQKALLDEICSYTQKHTKFSISNCQLHVQVISGETEGLYGWIAANYLLKGFETRNQDTHVKRNHTYGFLDMGGASAQIAFEPNITEIEKHPKDLVLLRLRTLNGKMSEYKVFTATWLGFGVNEARKRYVESLMDESYTKDAHELLDPCLPSGLKTSIDGIPVADMHQGTALVGTGLFDECLRKTYPLLDKDAPCVDQPCLLHGQHVPSIDWNISQFVGVSEYWYNMHAAFKTIAKDEKYDFNSYQKLVRDFCIEEWEDIKSNVQERKWGNDMDIETAQKLCFKASWLMTFLHDGIGVPRNSPRGLIQGLNETSVSITHEEHKNFPDSFRPINNVGNMEISWTVGKMLLYAAGQIPPSDLQALPVGFGPNYGEPGIFQEAGSNFDLVPRIGEEDSWTEAAEELAEKAHSRSTHGVVLFLIIFFIIGYIFRKRERRLRISRVLRRTRRSSSPPRNNNRGFFYASSKYFGPFSTANYDKTLDEEEFSTEFELGEAEFDDNEHSDSSRRSRIGLTSGRATPKVNLVKMDSSNLYFDGSSGPRVRNELN</sequence>
<dbReference type="Gene3D" id="3.30.420.150">
    <property type="entry name" value="Exopolyphosphatase. Domain 2"/>
    <property type="match status" value="1"/>
</dbReference>
<dbReference type="GO" id="GO:0017111">
    <property type="term" value="F:ribonucleoside triphosphate phosphatase activity"/>
    <property type="evidence" value="ECO:0007669"/>
    <property type="project" value="TreeGrafter"/>
</dbReference>
<dbReference type="GO" id="GO:0016020">
    <property type="term" value="C:membrane"/>
    <property type="evidence" value="ECO:0007669"/>
    <property type="project" value="TreeGrafter"/>
</dbReference>
<evidence type="ECO:0000256" key="4">
    <source>
        <dbReference type="PIRSR" id="PIRSR600407-2"/>
    </source>
</evidence>
<dbReference type="Gene3D" id="3.30.420.40">
    <property type="match status" value="1"/>
</dbReference>
<feature type="binding site" evidence="4">
    <location>
        <begin position="183"/>
        <end position="187"/>
    </location>
    <ligand>
        <name>ATP</name>
        <dbReference type="ChEBI" id="CHEBI:30616"/>
    </ligand>
</feature>
<dbReference type="AlphaFoldDB" id="A0A420HR92"/>
<keyword evidence="4" id="KW-0067">ATP-binding</keyword>
<dbReference type="GO" id="GO:0004382">
    <property type="term" value="F:GDP phosphatase activity"/>
    <property type="evidence" value="ECO:0007669"/>
    <property type="project" value="TreeGrafter"/>
</dbReference>
<dbReference type="Pfam" id="PF01150">
    <property type="entry name" value="GDA1_CD39"/>
    <property type="match status" value="1"/>
</dbReference>
<organism evidence="7 8">
    <name type="scientific">Erysiphe neolycopersici</name>
    <dbReference type="NCBI Taxonomy" id="212602"/>
    <lineage>
        <taxon>Eukaryota</taxon>
        <taxon>Fungi</taxon>
        <taxon>Dikarya</taxon>
        <taxon>Ascomycota</taxon>
        <taxon>Pezizomycotina</taxon>
        <taxon>Leotiomycetes</taxon>
        <taxon>Erysiphales</taxon>
        <taxon>Erysiphaceae</taxon>
        <taxon>Erysiphe</taxon>
    </lineage>
</organism>
<comment type="similarity">
    <text evidence="1 5">Belongs to the GDA1/CD39 NTPase family.</text>
</comment>
<dbReference type="PANTHER" id="PTHR11782">
    <property type="entry name" value="ADENOSINE/GUANOSINE DIPHOSPHATASE"/>
    <property type="match status" value="1"/>
</dbReference>
<evidence type="ECO:0000256" key="2">
    <source>
        <dbReference type="ARBA" id="ARBA00022801"/>
    </source>
</evidence>
<reference evidence="7 8" key="1">
    <citation type="journal article" date="2018" name="BMC Genomics">
        <title>Comparative genome analyses reveal sequence features reflecting distinct modes of host-adaptation between dicot and monocot powdery mildew.</title>
        <authorList>
            <person name="Wu Y."/>
            <person name="Ma X."/>
            <person name="Pan Z."/>
            <person name="Kale S.D."/>
            <person name="Song Y."/>
            <person name="King H."/>
            <person name="Zhang Q."/>
            <person name="Presley C."/>
            <person name="Deng X."/>
            <person name="Wei C.I."/>
            <person name="Xiao S."/>
        </authorList>
    </citation>
    <scope>NUCLEOTIDE SEQUENCE [LARGE SCALE GENOMIC DNA]</scope>
    <source>
        <strain evidence="7">UMSG2</strain>
    </source>
</reference>
<dbReference type="GO" id="GO:0005524">
    <property type="term" value="F:ATP binding"/>
    <property type="evidence" value="ECO:0007669"/>
    <property type="project" value="UniProtKB-KW"/>
</dbReference>
<evidence type="ECO:0000256" key="6">
    <source>
        <dbReference type="SAM" id="Phobius"/>
    </source>
</evidence>
<dbReference type="EMBL" id="MCFK01005572">
    <property type="protein sequence ID" value="RKF59951.1"/>
    <property type="molecule type" value="Genomic_DNA"/>
</dbReference>
<dbReference type="GO" id="GO:0046036">
    <property type="term" value="P:CTP metabolic process"/>
    <property type="evidence" value="ECO:0007669"/>
    <property type="project" value="TreeGrafter"/>
</dbReference>
<proteinExistence type="inferred from homology"/>
<evidence type="ECO:0000313" key="7">
    <source>
        <dbReference type="EMBL" id="RKF59951.1"/>
    </source>
</evidence>
<keyword evidence="6" id="KW-0472">Membrane</keyword>
<protein>
    <submittedName>
        <fullName evidence="7">Golgi apyrase</fullName>
    </submittedName>
</protein>
<dbReference type="STRING" id="212602.A0A420HR92"/>
<dbReference type="PANTHER" id="PTHR11782:SF121">
    <property type="entry name" value="NUCLEOSIDE-DIPHOSPHATASE MIG-23"/>
    <property type="match status" value="1"/>
</dbReference>
<comment type="caution">
    <text evidence="7">The sequence shown here is derived from an EMBL/GenBank/DDBJ whole genome shotgun (WGS) entry which is preliminary data.</text>
</comment>
<evidence type="ECO:0000256" key="3">
    <source>
        <dbReference type="PIRSR" id="PIRSR600407-1"/>
    </source>
</evidence>
<dbReference type="CDD" id="cd24039">
    <property type="entry name" value="ASKHA_NBD_YND1-like"/>
    <property type="match status" value="1"/>
</dbReference>
<dbReference type="PROSITE" id="PS01238">
    <property type="entry name" value="GDA1_CD39_NTPASE"/>
    <property type="match status" value="1"/>
</dbReference>
<dbReference type="GO" id="GO:0005794">
    <property type="term" value="C:Golgi apparatus"/>
    <property type="evidence" value="ECO:0007669"/>
    <property type="project" value="TreeGrafter"/>
</dbReference>
<accession>A0A420HR92</accession>
<dbReference type="OrthoDB" id="6372431at2759"/>
<name>A0A420HR92_9PEZI</name>
<keyword evidence="8" id="KW-1185">Reference proteome</keyword>
<feature type="active site" description="Proton acceptor" evidence="3">
    <location>
        <position position="146"/>
    </location>
</feature>
<keyword evidence="6" id="KW-0812">Transmembrane</keyword>
<keyword evidence="2 5" id="KW-0378">Hydrolase</keyword>
<evidence type="ECO:0000256" key="1">
    <source>
        <dbReference type="ARBA" id="ARBA00009283"/>
    </source>
</evidence>
<keyword evidence="6" id="KW-1133">Transmembrane helix</keyword>
<evidence type="ECO:0000313" key="8">
    <source>
        <dbReference type="Proteomes" id="UP000286134"/>
    </source>
</evidence>
<dbReference type="GO" id="GO:0006256">
    <property type="term" value="P:UDP catabolic process"/>
    <property type="evidence" value="ECO:0007669"/>
    <property type="project" value="TreeGrafter"/>
</dbReference>
<dbReference type="InterPro" id="IPR000407">
    <property type="entry name" value="GDA1_CD39_NTPase"/>
</dbReference>